<feature type="domain" description="Cupin type-2" evidence="2">
    <location>
        <begin position="42"/>
        <end position="110"/>
    </location>
</feature>
<dbReference type="Proteomes" id="UP000609849">
    <property type="component" value="Unassembled WGS sequence"/>
</dbReference>
<evidence type="ECO:0000259" key="2">
    <source>
        <dbReference type="Pfam" id="PF07883"/>
    </source>
</evidence>
<dbReference type="RefSeq" id="WP_153925394.1">
    <property type="nucleotide sequence ID" value="NZ_JACRWE010000001.1"/>
</dbReference>
<dbReference type="InterPro" id="IPR013096">
    <property type="entry name" value="Cupin_2"/>
</dbReference>
<dbReference type="PANTHER" id="PTHR35848:SF6">
    <property type="entry name" value="CUPIN TYPE-2 DOMAIN-CONTAINING PROTEIN"/>
    <property type="match status" value="1"/>
</dbReference>
<comment type="caution">
    <text evidence="3">The sequence shown here is derived from an EMBL/GenBank/DDBJ whole genome shotgun (WGS) entry which is preliminary data.</text>
</comment>
<sequence>MIKRKNDLIVEDGNLRNGKGNVKREHIIMGDEFKGKGKLFARITIPKGNSIGMHEHIEDFEVYYILKGVGQVLDNGDLVKVKEGDVIYTADGNKHYLENIGVVDLELIAVVLYE</sequence>
<dbReference type="PANTHER" id="PTHR35848">
    <property type="entry name" value="OXALATE-BINDING PROTEIN"/>
    <property type="match status" value="1"/>
</dbReference>
<proteinExistence type="predicted"/>
<evidence type="ECO:0000256" key="1">
    <source>
        <dbReference type="ARBA" id="ARBA00022723"/>
    </source>
</evidence>
<dbReference type="InterPro" id="IPR011051">
    <property type="entry name" value="RmlC_Cupin_sf"/>
</dbReference>
<keyword evidence="1" id="KW-0479">Metal-binding</keyword>
<gene>
    <name evidence="3" type="ORF">H8923_02075</name>
</gene>
<organism evidence="3 4">
    <name type="scientific">Romboutsia faecis</name>
    <dbReference type="NCBI Taxonomy" id="2764597"/>
    <lineage>
        <taxon>Bacteria</taxon>
        <taxon>Bacillati</taxon>
        <taxon>Bacillota</taxon>
        <taxon>Clostridia</taxon>
        <taxon>Peptostreptococcales</taxon>
        <taxon>Peptostreptococcaceae</taxon>
        <taxon>Romboutsia</taxon>
    </lineage>
</organism>
<protein>
    <submittedName>
        <fullName evidence="3">Cupin domain-containing protein</fullName>
    </submittedName>
</protein>
<accession>A0ABR7JKV3</accession>
<dbReference type="SUPFAM" id="SSF51182">
    <property type="entry name" value="RmlC-like cupins"/>
    <property type="match status" value="1"/>
</dbReference>
<dbReference type="EMBL" id="JACRWE010000001">
    <property type="protein sequence ID" value="MBC5995537.1"/>
    <property type="molecule type" value="Genomic_DNA"/>
</dbReference>
<dbReference type="Gene3D" id="2.60.120.10">
    <property type="entry name" value="Jelly Rolls"/>
    <property type="match status" value="1"/>
</dbReference>
<name>A0ABR7JKV3_9FIRM</name>
<evidence type="ECO:0000313" key="3">
    <source>
        <dbReference type="EMBL" id="MBC5995537.1"/>
    </source>
</evidence>
<keyword evidence="4" id="KW-1185">Reference proteome</keyword>
<dbReference type="CDD" id="cd02221">
    <property type="entry name" value="cupin_TM1287-like"/>
    <property type="match status" value="1"/>
</dbReference>
<dbReference type="InterPro" id="IPR014710">
    <property type="entry name" value="RmlC-like_jellyroll"/>
</dbReference>
<reference evidence="3 4" key="1">
    <citation type="submission" date="2020-08" db="EMBL/GenBank/DDBJ databases">
        <authorList>
            <person name="Liu C."/>
            <person name="Sun Q."/>
        </authorList>
    </citation>
    <scope>NUCLEOTIDE SEQUENCE [LARGE SCALE GENOMIC DNA]</scope>
    <source>
        <strain evidence="3 4">NSJ-18</strain>
    </source>
</reference>
<dbReference type="Pfam" id="PF07883">
    <property type="entry name" value="Cupin_2"/>
    <property type="match status" value="1"/>
</dbReference>
<dbReference type="InterPro" id="IPR051610">
    <property type="entry name" value="GPI/OXD"/>
</dbReference>
<evidence type="ECO:0000313" key="4">
    <source>
        <dbReference type="Proteomes" id="UP000609849"/>
    </source>
</evidence>